<feature type="compositionally biased region" description="Polar residues" evidence="1">
    <location>
        <begin position="97"/>
        <end position="113"/>
    </location>
</feature>
<dbReference type="Proteomes" id="UP000735302">
    <property type="component" value="Unassembled WGS sequence"/>
</dbReference>
<organism evidence="2 3">
    <name type="scientific">Plakobranchus ocellatus</name>
    <dbReference type="NCBI Taxonomy" id="259542"/>
    <lineage>
        <taxon>Eukaryota</taxon>
        <taxon>Metazoa</taxon>
        <taxon>Spiralia</taxon>
        <taxon>Lophotrochozoa</taxon>
        <taxon>Mollusca</taxon>
        <taxon>Gastropoda</taxon>
        <taxon>Heterobranchia</taxon>
        <taxon>Euthyneura</taxon>
        <taxon>Panpulmonata</taxon>
        <taxon>Sacoglossa</taxon>
        <taxon>Placobranchoidea</taxon>
        <taxon>Plakobranchidae</taxon>
        <taxon>Plakobranchus</taxon>
    </lineage>
</organism>
<protein>
    <submittedName>
        <fullName evidence="2">Uncharacterized protein</fullName>
    </submittedName>
</protein>
<feature type="region of interest" description="Disordered" evidence="1">
    <location>
        <begin position="163"/>
        <end position="245"/>
    </location>
</feature>
<evidence type="ECO:0000256" key="1">
    <source>
        <dbReference type="SAM" id="MobiDB-lite"/>
    </source>
</evidence>
<sequence>MGWKDKRKSAEKCKRRMGMTKVRYAWWSNQALLSWSSRCDQGAWTEDSQLLMELWFHLGPLKLSEKIDDNMLTYRKHPAVAVWTQVISQNWRHETDPITNRASSPTETRQRSALASGAVRASSINHPSPYQQTGAKTYSAASGNFLHYYLHPTPSHSWLTTHPRLLSGKPRSHKNASSQYRVPCPDPTLPLHPQTSATTGISGAASSESIIGMVASPAPPPPSLSTAIHPATLRRTLPVEPDTAS</sequence>
<name>A0AAV4DKV6_9GAST</name>
<feature type="region of interest" description="Disordered" evidence="1">
    <location>
        <begin position="94"/>
        <end position="135"/>
    </location>
</feature>
<feature type="compositionally biased region" description="Low complexity" evidence="1">
    <location>
        <begin position="195"/>
        <end position="216"/>
    </location>
</feature>
<evidence type="ECO:0000313" key="2">
    <source>
        <dbReference type="EMBL" id="GFO44506.1"/>
    </source>
</evidence>
<keyword evidence="3" id="KW-1185">Reference proteome</keyword>
<comment type="caution">
    <text evidence="2">The sequence shown here is derived from an EMBL/GenBank/DDBJ whole genome shotgun (WGS) entry which is preliminary data.</text>
</comment>
<evidence type="ECO:0000313" key="3">
    <source>
        <dbReference type="Proteomes" id="UP000735302"/>
    </source>
</evidence>
<accession>A0AAV4DKV6</accession>
<dbReference type="AlphaFoldDB" id="A0AAV4DKV6"/>
<feature type="compositionally biased region" description="Polar residues" evidence="1">
    <location>
        <begin position="122"/>
        <end position="135"/>
    </location>
</feature>
<proteinExistence type="predicted"/>
<reference evidence="2 3" key="1">
    <citation type="journal article" date="2021" name="Elife">
        <title>Chloroplast acquisition without the gene transfer in kleptoplastic sea slugs, Plakobranchus ocellatus.</title>
        <authorList>
            <person name="Maeda T."/>
            <person name="Takahashi S."/>
            <person name="Yoshida T."/>
            <person name="Shimamura S."/>
            <person name="Takaki Y."/>
            <person name="Nagai Y."/>
            <person name="Toyoda A."/>
            <person name="Suzuki Y."/>
            <person name="Arimoto A."/>
            <person name="Ishii H."/>
            <person name="Satoh N."/>
            <person name="Nishiyama T."/>
            <person name="Hasebe M."/>
            <person name="Maruyama T."/>
            <person name="Minagawa J."/>
            <person name="Obokata J."/>
            <person name="Shigenobu S."/>
        </authorList>
    </citation>
    <scope>NUCLEOTIDE SEQUENCE [LARGE SCALE GENOMIC DNA]</scope>
</reference>
<gene>
    <name evidence="2" type="ORF">PoB_007101100</name>
</gene>
<dbReference type="EMBL" id="BLXT01007956">
    <property type="protein sequence ID" value="GFO44506.1"/>
    <property type="molecule type" value="Genomic_DNA"/>
</dbReference>